<protein>
    <recommendedName>
        <fullName evidence="3">Lipoprotein</fullName>
    </recommendedName>
</protein>
<dbReference type="RefSeq" id="WP_108635529.1">
    <property type="nucleotide sequence ID" value="NZ_QCXX01000006.1"/>
</dbReference>
<dbReference type="Proteomes" id="UP000250831">
    <property type="component" value="Unassembled WGS sequence"/>
</dbReference>
<dbReference type="AlphaFoldDB" id="A0A363NPB0"/>
<keyword evidence="2" id="KW-1185">Reference proteome</keyword>
<sequence length="165" mass="18918">MDQMIMKCMVFLVAVVSSCRVKSDFVTVKHVVYKGSIYKLDIPRGYQFTGFEAGVENENIYLYPDSSHIYITDFKHTPNANNIKALGDSIFQLRFQNEDLLKEVNRSIGIEVAKVLPDTFELLGVDKEGKYWKDVKIGKTTVGYSKVPEGKVPIYERVLSSFRRY</sequence>
<evidence type="ECO:0008006" key="3">
    <source>
        <dbReference type="Google" id="ProtNLM"/>
    </source>
</evidence>
<evidence type="ECO:0000313" key="2">
    <source>
        <dbReference type="Proteomes" id="UP000250831"/>
    </source>
</evidence>
<reference evidence="1 2" key="1">
    <citation type="submission" date="2018-04" db="EMBL/GenBank/DDBJ databases">
        <title>Sphingobacterium sp. M46 Genome.</title>
        <authorList>
            <person name="Cheng J."/>
            <person name="Li Y."/>
        </authorList>
    </citation>
    <scope>NUCLEOTIDE SEQUENCE [LARGE SCALE GENOMIC DNA]</scope>
    <source>
        <strain evidence="1 2">M46</strain>
    </source>
</reference>
<gene>
    <name evidence="1" type="ORF">DCO56_20020</name>
</gene>
<name>A0A363NPB0_9SPHI</name>
<accession>A0A363NPB0</accession>
<organism evidence="1 2">
    <name type="scientific">Sphingobacterium athyrii</name>
    <dbReference type="NCBI Taxonomy" id="2152717"/>
    <lineage>
        <taxon>Bacteria</taxon>
        <taxon>Pseudomonadati</taxon>
        <taxon>Bacteroidota</taxon>
        <taxon>Sphingobacteriia</taxon>
        <taxon>Sphingobacteriales</taxon>
        <taxon>Sphingobacteriaceae</taxon>
        <taxon>Sphingobacterium</taxon>
    </lineage>
</organism>
<dbReference type="EMBL" id="QCXX01000006">
    <property type="protein sequence ID" value="PUV22501.1"/>
    <property type="molecule type" value="Genomic_DNA"/>
</dbReference>
<dbReference type="PROSITE" id="PS51257">
    <property type="entry name" value="PROKAR_LIPOPROTEIN"/>
    <property type="match status" value="1"/>
</dbReference>
<proteinExistence type="predicted"/>
<evidence type="ECO:0000313" key="1">
    <source>
        <dbReference type="EMBL" id="PUV22501.1"/>
    </source>
</evidence>
<comment type="caution">
    <text evidence="1">The sequence shown here is derived from an EMBL/GenBank/DDBJ whole genome shotgun (WGS) entry which is preliminary data.</text>
</comment>